<dbReference type="GO" id="GO:0016787">
    <property type="term" value="F:hydrolase activity"/>
    <property type="evidence" value="ECO:0007669"/>
    <property type="project" value="UniProtKB-KW"/>
</dbReference>
<gene>
    <name evidence="10" type="primary">LOC114327209</name>
</gene>
<comment type="similarity">
    <text evidence="3">Belongs to the HARBI1 family.</text>
</comment>
<evidence type="ECO:0000256" key="3">
    <source>
        <dbReference type="ARBA" id="ARBA00006958"/>
    </source>
</evidence>
<dbReference type="InterPro" id="IPR027806">
    <property type="entry name" value="HARBI1_dom"/>
</dbReference>
<dbReference type="GO" id="GO:0004518">
    <property type="term" value="F:nuclease activity"/>
    <property type="evidence" value="ECO:0007669"/>
    <property type="project" value="UniProtKB-KW"/>
</dbReference>
<dbReference type="FunCoup" id="A0A6P7FDT2">
    <property type="interactions" value="1"/>
</dbReference>
<name>A0A6P7FDT2_DIAVI</name>
<evidence type="ECO:0000259" key="9">
    <source>
        <dbReference type="Pfam" id="PF13359"/>
    </source>
</evidence>
<evidence type="ECO:0000256" key="7">
    <source>
        <dbReference type="ARBA" id="ARBA00023242"/>
    </source>
</evidence>
<comment type="cofactor">
    <cofactor evidence="1">
        <name>a divalent metal cation</name>
        <dbReference type="ChEBI" id="CHEBI:60240"/>
    </cofactor>
</comment>
<sequence>MFKSFSNNDLAVIALCLDEEEHQSTNKKPRIWVHNILKTRKTEGEFFTLYEDLCDDETKFFQYFRMTKYKFYYILNKISADLTKQNTTFREAITPIEKLVVCLRFLSTGDSFRTIAFSYRLGHSTTQEIVGEVCKSIIKNLLSECMPIPAEARWKEIANEFWNLWNFPNCLGALDGKHVEIVAPANSGSNFFNYKRTFSVVLLGLVDAHYKFIAVDIGSYGKNSDGGIFASSNLGKALEQGILHIPEETMFPGTDIMSPYVIIGDSAFPLKTNLMRPYPEPQANNDIKKRIFNYRLCRSRRVVENAFGILAQKFRIYMRKLNSKPGNVENIILATCILHNFLRDDAALQPGVSSEFSEPPEGRSQFSSLPRQGGNAHESAFLVRETFKDFFNSDVGSVPWQIHK</sequence>
<evidence type="ECO:0000256" key="1">
    <source>
        <dbReference type="ARBA" id="ARBA00001968"/>
    </source>
</evidence>
<keyword evidence="4" id="KW-0540">Nuclease</keyword>
<dbReference type="AlphaFoldDB" id="A0A6P7FDT2"/>
<keyword evidence="7" id="KW-0539">Nucleus</keyword>
<dbReference type="Pfam" id="PF13359">
    <property type="entry name" value="DDE_Tnp_4"/>
    <property type="match status" value="1"/>
</dbReference>
<evidence type="ECO:0000313" key="10">
    <source>
        <dbReference type="RefSeq" id="XP_028131543.1"/>
    </source>
</evidence>
<evidence type="ECO:0000256" key="2">
    <source>
        <dbReference type="ARBA" id="ARBA00004123"/>
    </source>
</evidence>
<dbReference type="PANTHER" id="PTHR22930:SF269">
    <property type="entry name" value="NUCLEASE HARBI1-LIKE PROTEIN"/>
    <property type="match status" value="1"/>
</dbReference>
<dbReference type="PANTHER" id="PTHR22930">
    <property type="match status" value="1"/>
</dbReference>
<proteinExistence type="inferred from homology"/>
<dbReference type="InParanoid" id="A0A6P7FDT2"/>
<dbReference type="GO" id="GO:0046872">
    <property type="term" value="F:metal ion binding"/>
    <property type="evidence" value="ECO:0007669"/>
    <property type="project" value="UniProtKB-KW"/>
</dbReference>
<evidence type="ECO:0000256" key="4">
    <source>
        <dbReference type="ARBA" id="ARBA00022722"/>
    </source>
</evidence>
<protein>
    <submittedName>
        <fullName evidence="10">Nuclease HARBI1</fullName>
    </submittedName>
</protein>
<keyword evidence="6" id="KW-0378">Hydrolase</keyword>
<organism evidence="10">
    <name type="scientific">Diabrotica virgifera virgifera</name>
    <name type="common">western corn rootworm</name>
    <dbReference type="NCBI Taxonomy" id="50390"/>
    <lineage>
        <taxon>Eukaryota</taxon>
        <taxon>Metazoa</taxon>
        <taxon>Ecdysozoa</taxon>
        <taxon>Arthropoda</taxon>
        <taxon>Hexapoda</taxon>
        <taxon>Insecta</taxon>
        <taxon>Pterygota</taxon>
        <taxon>Neoptera</taxon>
        <taxon>Endopterygota</taxon>
        <taxon>Coleoptera</taxon>
        <taxon>Polyphaga</taxon>
        <taxon>Cucujiformia</taxon>
        <taxon>Chrysomeloidea</taxon>
        <taxon>Chrysomelidae</taxon>
        <taxon>Galerucinae</taxon>
        <taxon>Diabroticina</taxon>
        <taxon>Diabroticites</taxon>
        <taxon>Diabrotica</taxon>
    </lineage>
</organism>
<accession>A0A6P7FDT2</accession>
<evidence type="ECO:0000256" key="8">
    <source>
        <dbReference type="SAM" id="MobiDB-lite"/>
    </source>
</evidence>
<feature type="region of interest" description="Disordered" evidence="8">
    <location>
        <begin position="352"/>
        <end position="373"/>
    </location>
</feature>
<evidence type="ECO:0000256" key="5">
    <source>
        <dbReference type="ARBA" id="ARBA00022723"/>
    </source>
</evidence>
<dbReference type="InterPro" id="IPR045249">
    <property type="entry name" value="HARBI1-like"/>
</dbReference>
<evidence type="ECO:0000256" key="6">
    <source>
        <dbReference type="ARBA" id="ARBA00022801"/>
    </source>
</evidence>
<reference evidence="10" key="1">
    <citation type="submission" date="2025-08" db="UniProtKB">
        <authorList>
            <consortium name="RefSeq"/>
        </authorList>
    </citation>
    <scope>IDENTIFICATION</scope>
    <source>
        <tissue evidence="10">Whole insect</tissue>
    </source>
</reference>
<keyword evidence="5" id="KW-0479">Metal-binding</keyword>
<dbReference type="GO" id="GO:0005634">
    <property type="term" value="C:nucleus"/>
    <property type="evidence" value="ECO:0007669"/>
    <property type="project" value="UniProtKB-SubCell"/>
</dbReference>
<dbReference type="RefSeq" id="XP_028131543.1">
    <property type="nucleotide sequence ID" value="XM_028275742.1"/>
</dbReference>
<comment type="subcellular location">
    <subcellularLocation>
        <location evidence="2">Nucleus</location>
    </subcellularLocation>
</comment>
<feature type="domain" description="DDE Tnp4" evidence="9">
    <location>
        <begin position="174"/>
        <end position="340"/>
    </location>
</feature>